<proteinExistence type="predicted"/>
<keyword evidence="1" id="KW-0812">Transmembrane</keyword>
<evidence type="ECO:0008006" key="4">
    <source>
        <dbReference type="Google" id="ProtNLM"/>
    </source>
</evidence>
<dbReference type="STRING" id="1278311.GCA_000428705_00474"/>
<keyword evidence="1" id="KW-1133">Transmembrane helix</keyword>
<dbReference type="KEGG" id="aaxa:NCTC10138_00283"/>
<reference evidence="2 3" key="1">
    <citation type="submission" date="2019-01" db="EMBL/GenBank/DDBJ databases">
        <authorList>
            <consortium name="Pathogen Informatics"/>
        </authorList>
    </citation>
    <scope>NUCLEOTIDE SEQUENCE [LARGE SCALE GENOMIC DNA]</scope>
    <source>
        <strain evidence="2 3">NCTC10138</strain>
    </source>
</reference>
<dbReference type="RefSeq" id="WP_026390149.1">
    <property type="nucleotide sequence ID" value="NZ_LR215048.1"/>
</dbReference>
<gene>
    <name evidence="2" type="ORF">NCTC10138_00283</name>
</gene>
<feature type="transmembrane region" description="Helical" evidence="1">
    <location>
        <begin position="24"/>
        <end position="43"/>
    </location>
</feature>
<accession>A0A449BC89</accession>
<keyword evidence="3" id="KW-1185">Reference proteome</keyword>
<protein>
    <recommendedName>
        <fullName evidence="4">Polysaccharide chain length determinant N-terminal domain-containing protein</fullName>
    </recommendedName>
</protein>
<feature type="transmembrane region" description="Helical" evidence="1">
    <location>
        <begin position="394"/>
        <end position="415"/>
    </location>
</feature>
<dbReference type="EMBL" id="LR215048">
    <property type="protein sequence ID" value="VEU79930.1"/>
    <property type="molecule type" value="Genomic_DNA"/>
</dbReference>
<sequence>MENEQNTQELSLLDLWFKIWKNKILVILITIGITIIGVSFIYLQNKSGAKLENKFTYNFQNIGNEKYPDGSIFDYRELISRDFLTEIKESNTDFKDVDIKKLTNDNNMDLEIVEERSEKTDEILNRYYKITMSLAIFGNDSILAESFLESIHTKIINTAKEKNHSLEAYNYIKPNVSSQRSTSSILDDPEYTYTDLLNVIRKQYSLIDTEYTNLISRYGKIDINNNSIEKLQKEFRIWYEQTVLVDSLTNEVLNNGYIREVSFEETKRRAKFQYDSLNNAHIENAKNLNDLKDTYAELNTNGTSIGNNVILDEIASRTTTNNALEFQMAKYEQIMNATEPKVDKVFEENVINILDKLDNESSNFNELYITYLNENTRYIPYKTEEFNIAKPHSLMMMGAVIVILGGIIGVSAALIKEAVDNRKKLELE</sequence>
<name>A0A449BC89_HAPAX</name>
<dbReference type="Proteomes" id="UP000289841">
    <property type="component" value="Chromosome"/>
</dbReference>
<organism evidence="2 3">
    <name type="scientific">Haploplasma axanthum</name>
    <name type="common">Acholeplasma axanthum</name>
    <dbReference type="NCBI Taxonomy" id="29552"/>
    <lineage>
        <taxon>Bacteria</taxon>
        <taxon>Bacillati</taxon>
        <taxon>Mycoplasmatota</taxon>
        <taxon>Mollicutes</taxon>
        <taxon>Acholeplasmatales</taxon>
        <taxon>Acholeplasmataceae</taxon>
        <taxon>Haploplasma</taxon>
    </lineage>
</organism>
<dbReference type="AlphaFoldDB" id="A0A449BC89"/>
<evidence type="ECO:0000313" key="2">
    <source>
        <dbReference type="EMBL" id="VEU79930.1"/>
    </source>
</evidence>
<keyword evidence="1" id="KW-0472">Membrane</keyword>
<evidence type="ECO:0000256" key="1">
    <source>
        <dbReference type="SAM" id="Phobius"/>
    </source>
</evidence>
<evidence type="ECO:0000313" key="3">
    <source>
        <dbReference type="Proteomes" id="UP000289841"/>
    </source>
</evidence>